<gene>
    <name evidence="3" type="ORF">PSON_ATCC_30995.1.T1220178</name>
</gene>
<evidence type="ECO:0000256" key="2">
    <source>
        <dbReference type="SAM" id="SignalP"/>
    </source>
</evidence>
<feature type="transmembrane region" description="Helical" evidence="1">
    <location>
        <begin position="2568"/>
        <end position="2596"/>
    </location>
</feature>
<dbReference type="CDD" id="cd00064">
    <property type="entry name" value="FU"/>
    <property type="match status" value="1"/>
</dbReference>
<feature type="transmembrane region" description="Helical" evidence="1">
    <location>
        <begin position="2372"/>
        <end position="2393"/>
    </location>
</feature>
<organism evidence="3 4">
    <name type="scientific">Paramecium sonneborni</name>
    <dbReference type="NCBI Taxonomy" id="65129"/>
    <lineage>
        <taxon>Eukaryota</taxon>
        <taxon>Sar</taxon>
        <taxon>Alveolata</taxon>
        <taxon>Ciliophora</taxon>
        <taxon>Intramacronucleata</taxon>
        <taxon>Oligohymenophorea</taxon>
        <taxon>Peniculida</taxon>
        <taxon>Parameciidae</taxon>
        <taxon>Paramecium</taxon>
    </lineage>
</organism>
<proteinExistence type="predicted"/>
<evidence type="ECO:0000256" key="1">
    <source>
        <dbReference type="SAM" id="Phobius"/>
    </source>
</evidence>
<keyword evidence="2" id="KW-0732">Signal</keyword>
<evidence type="ECO:0000313" key="3">
    <source>
        <dbReference type="EMBL" id="CAD8119769.1"/>
    </source>
</evidence>
<accession>A0A8S1QW31</accession>
<feature type="transmembrane region" description="Helical" evidence="1">
    <location>
        <begin position="2431"/>
        <end position="2452"/>
    </location>
</feature>
<reference evidence="3" key="1">
    <citation type="submission" date="2021-01" db="EMBL/GenBank/DDBJ databases">
        <authorList>
            <consortium name="Genoscope - CEA"/>
            <person name="William W."/>
        </authorList>
    </citation>
    <scope>NUCLEOTIDE SEQUENCE</scope>
</reference>
<name>A0A8S1QW31_9CILI</name>
<dbReference type="PANTHER" id="PTHR11319">
    <property type="entry name" value="G PROTEIN-COUPLED RECEPTOR-RELATED"/>
    <property type="match status" value="1"/>
</dbReference>
<feature type="transmembrane region" description="Helical" evidence="1">
    <location>
        <begin position="2634"/>
        <end position="2660"/>
    </location>
</feature>
<comment type="caution">
    <text evidence="3">The sequence shown here is derived from an EMBL/GenBank/DDBJ whole genome shotgun (WGS) entry which is preliminary data.</text>
</comment>
<feature type="transmembrane region" description="Helical" evidence="1">
    <location>
        <begin position="2483"/>
        <end position="2507"/>
    </location>
</feature>
<protein>
    <recommendedName>
        <fullName evidence="5">Transmembrane protein</fullName>
    </recommendedName>
</protein>
<keyword evidence="1" id="KW-0472">Membrane</keyword>
<dbReference type="PANTHER" id="PTHR11319:SF35">
    <property type="entry name" value="OUTER MEMBRANE PROTEIN PMPC-RELATED"/>
    <property type="match status" value="1"/>
</dbReference>
<evidence type="ECO:0008006" key="5">
    <source>
        <dbReference type="Google" id="ProtNLM"/>
    </source>
</evidence>
<keyword evidence="1" id="KW-0812">Transmembrane</keyword>
<keyword evidence="1" id="KW-1133">Transmembrane helix</keyword>
<feature type="transmembrane region" description="Helical" evidence="1">
    <location>
        <begin position="2711"/>
        <end position="2735"/>
    </location>
</feature>
<feature type="chain" id="PRO_5035718707" description="Transmembrane protein" evidence="2">
    <location>
        <begin position="16"/>
        <end position="2825"/>
    </location>
</feature>
<dbReference type="EMBL" id="CAJJDN010000122">
    <property type="protein sequence ID" value="CAD8119769.1"/>
    <property type="molecule type" value="Genomic_DNA"/>
</dbReference>
<sequence length="2825" mass="330921">MKMLINLIFLIVSQSFEIQPLDSEYQSAYQQVKIDDDNFLSNKLFTFGLWQRYNPLSTISQVGQIGLFDSNCYHLLNIIDTISDEINLIYYDCLDYEAKTITKYVKFVNNDDEQKIFKIDIEAFNYENFWYFLEIIQNPFQQQFEILIISQETIRIHEIHQMKYPFKGRNLKFTYGNSLIVSNSGIESLLKEQKFSYFPGKIIIQQFSLYDQLDDLDWYQYVKGIFMFYEYCFCMPNFNYIIPDQNINQQLKGEYVSDNLNCDSFILEGWFKIQEIISEQKEFVFPFLKLGTNFQNPNLSNDNLSPVQVFYKLSDIQNQIIVTTYSFTFPQVTIDFTNNPFLIEKTFDIINNITLWQKISVKLIYGIILDIQIKFYENFMIYEYSHQIEVRQFQQIQFLLQYGNFQKLETNYLNMYIRNLLFLNCDVPFEEKHCHYTCLECDGPTSNDCLSCSEESKRIYLPEYKICNCPYNTIEDQICIGYIESNLLFIDEPFLNDECKYGYFELNNECIQCPSIIRQDLITCLECIQNPKSFYEQTLCQYDLYLSKSSQTGKLFLSEFDYLLFDGTDYSFYLCFQCPLQMMQDLNLLYIDYNLRESSFRRFCKYDYTQCYQHISFECIGSHLHITGQRCMQCKKGFKLINGLCIKIYEEEKQVCHSPHYFTYKNQCNLCPIKNCIYCFEYQNEDSTFQSTLFKDFKEFDINQEVKIGCSMCEQNFVFDFTIGQCLKQKPKILNCLRSFINLDGTELCTLSSLQDFSVAREIINCQNYYSNCLQCVLTPQSKIQCVLCSEGYAISLISGNCYKSYMDIYFQNATLVVQAEFDRLNGEIIFIQSFMMQFLPDQYYYPYSQNLMEFQIKCKDGHGLTLYYFCQQYCSQDCLKCQVDYDHFNCVQCSSNYYKIPLKSEAWGQCISCSDLCQYCERRDSNEIKSLQQYFNLEQSNIRFTRKCILPVNSPNVAINPFLFNAKYCFNKSCYNKFSYYYYFTYCIINYYFPEFYEEDINIQYCNHVGVDDMTINYSFKLPTDSDCSLYKSLQFQTTFKNKIFSLKKIGMTLSSIYDTQIVPESFTITTNFDKVEISNINLRLQNGFIIQNNNQKVDITLRNLILNANNISDELIFQTYQYGQIEIENVQISDSIFTNSSLFDFSLSSIPTSITINKLQFINSVFNNSILFNFNNSNSMINIQEIIIKNCLIQNSSFFSFNTELKQANFIYLFGVEIFGSNFQYSQFLKCNNKFDLQASNLYFHDNTLFQSIIMAFNDNTQLKNVKTSQNILIGSAILSTIFKVNNERVLFMIDDFEDSQTTFQESNLIIIYSILQVNDFFVHIKNIKVQENILIDTSYQRNQLFKFRSRYLQIENSQFLNLKNAIFFYLFETYEIVFDFLRFENSQQQHKVPLSQLCSDSVQWENQIIQLAGFQQLSLSNIQIINQFIINYSLMDIAFSKYFVFEIIGQVKLINIYFNGNILLKNKQATSFSLFSLNSQYNLNIDLVNFQFIQNIINQQIDEPLETQTSLLQVNSLDSIIKINQIFCQNNAITNSSTQFITLSAKLIEISNLNIFNQNILTQSLWQQFYDFELDDSFNQEQINSIIQSTFGLLNQGILITASTFSCTDSYFQDIFGLKSAIFEIKTQGQGIVKISNLKINSIQTNLKEQRNQGCISIVSTNGFLNIQLNHILFTNIFNKMGSSLFTITPSVKSNFIYLNNVIIDDCISLINTIMLTQFQPEVMQQSLVKINNITIYQSEQSWIDLFSKIGTISQSEINNIRSENNAMIYLENCKVEIKNLKMYGIAFSPIIKILNAPQVKLLDCNLISIQKFYSFNLIHISQTLITESIISVQGLKIIESFTYQKKSDEITIFQDLNYIILGCNIQKSYLVLQKVLFSDILQKIQDFPYVSNQIIYTKSISDKNSLIFHNILILKNNGSDFSNGIISFEIEKFKLFKLENIQCYQNSINENGCIHFLIPNFINQTIRIKDSYFIQNKGSFGGAIVISNVKLIVINSKIISNQVSKFGGGMFLQLKEDDFQIISTIITNNIALDGGGIYFNKDANLKLNNFIQSFLLFNKATQFGDNLVETPYRLVLSINDKEMQSKQLIIDQLKNEILVLQPYTIIEQGTTFIQNYLMLPSNQVIFKYQIYSPQSLQYFSFITSFGLLLKNSFNEKLQNNLNSTCILSNQVLNLENKSMVGEQSEKITMQYDLQKDYFDLGELSLTFDPYTKENKILQMQISCYSGDKQKRLNYLIETKSFKCQLGEFYVNSGCQICQSSQGFYSVVYDATKCSIFDKTRFKNITENNIELLQGFWRPYYLSDYIEQCFKNLQFCKGGWEYGNQLCSEGHVGALCEECDIYNVRGDGKYFKNQQDSVCISCFGVQDSIIPFVAASIWSLLSIIITLRSIEQSNQLFKNLKLNQKFSKILFKLEQGHESFIIKMLLNYMWIFSVIFTFNIQFSFTFTFVDSASNTSYSMANNLDCYLSENQSIQLIYSKIITMLVLMLIQFTLIIIGFLMYYMFKKMQLKYYIYDTISNTILYLYVSNYGGLIKMYFSILSKRDVSNQSYIQGDVSLLFGSKEHIIWIFSFVIPGIGIFCLIIPLFLYLLMFFKKNQLDDIKIRKYFCYLFNEYENDCYFWEQIKIIKKTIMILILTYFETYILLKASLLGLCLLFYQLLAVKNKPFILQNLNHLDLFSGQICSITIFLAAAKFVAEQENNQFSSVVLQTFIVILCLRLTYPFILSILRVYYKKYYFLIINYLHLITNKISQDSKLTFKLQMIKQSQIEREKKQKHFVSKLRQHLLKVSQAQISNKKKILNGSKNSQNSGNEFKYFVKLDTE</sequence>
<feature type="signal peptide" evidence="2">
    <location>
        <begin position="1"/>
        <end position="15"/>
    </location>
</feature>
<feature type="transmembrane region" description="Helical" evidence="1">
    <location>
        <begin position="2519"/>
        <end position="2540"/>
    </location>
</feature>
<keyword evidence="4" id="KW-1185">Reference proteome</keyword>
<evidence type="ECO:0000313" key="4">
    <source>
        <dbReference type="Proteomes" id="UP000692954"/>
    </source>
</evidence>
<feature type="transmembrane region" description="Helical" evidence="1">
    <location>
        <begin position="2680"/>
        <end position="2699"/>
    </location>
</feature>
<dbReference type="Proteomes" id="UP000692954">
    <property type="component" value="Unassembled WGS sequence"/>
</dbReference>
<dbReference type="InterPro" id="IPR006212">
    <property type="entry name" value="Furin_repeat"/>
</dbReference>